<evidence type="ECO:0000313" key="1">
    <source>
        <dbReference type="EMBL" id="KAK3706831.1"/>
    </source>
</evidence>
<name>A0ACC3N0Q6_9PEZI</name>
<organism evidence="1 2">
    <name type="scientific">Vermiconidia calcicola</name>
    <dbReference type="NCBI Taxonomy" id="1690605"/>
    <lineage>
        <taxon>Eukaryota</taxon>
        <taxon>Fungi</taxon>
        <taxon>Dikarya</taxon>
        <taxon>Ascomycota</taxon>
        <taxon>Pezizomycotina</taxon>
        <taxon>Dothideomycetes</taxon>
        <taxon>Dothideomycetidae</taxon>
        <taxon>Mycosphaerellales</taxon>
        <taxon>Extremaceae</taxon>
        <taxon>Vermiconidia</taxon>
    </lineage>
</organism>
<proteinExistence type="predicted"/>
<accession>A0ACC3N0Q6</accession>
<protein>
    <submittedName>
        <fullName evidence="1">Prefoldin subunit 6</fullName>
    </submittedName>
</protein>
<reference evidence="1" key="1">
    <citation type="submission" date="2023-07" db="EMBL/GenBank/DDBJ databases">
        <title>Black Yeasts Isolated from many extreme environments.</title>
        <authorList>
            <person name="Coleine C."/>
            <person name="Stajich J.E."/>
            <person name="Selbmann L."/>
        </authorList>
    </citation>
    <scope>NUCLEOTIDE SEQUENCE</scope>
    <source>
        <strain evidence="1">CCFEE 5714</strain>
    </source>
</reference>
<evidence type="ECO:0000313" key="2">
    <source>
        <dbReference type="Proteomes" id="UP001281147"/>
    </source>
</evidence>
<dbReference type="Proteomes" id="UP001281147">
    <property type="component" value="Unassembled WGS sequence"/>
</dbReference>
<dbReference type="EMBL" id="JAUTXU010000116">
    <property type="protein sequence ID" value="KAK3706831.1"/>
    <property type="molecule type" value="Genomic_DNA"/>
</dbReference>
<sequence length="141" mass="15937">MADQKQLQSLSDEYEKFQGELSTLVQARQKLESQFTENKGVQKEFANLDDDAKIYRLTGPVLLKQETTEAKSTVDSRLEYIEKEITRVEQKIKGLQQQCEGKRMEVGRNQKAIGSTSTRTNLSPQIMRLQSQAQQGTAAPA</sequence>
<keyword evidence="2" id="KW-1185">Reference proteome</keyword>
<gene>
    <name evidence="1" type="primary">YKE2_2</name>
    <name evidence="1" type="ORF">LTR37_012510</name>
</gene>
<comment type="caution">
    <text evidence="1">The sequence shown here is derived from an EMBL/GenBank/DDBJ whole genome shotgun (WGS) entry which is preliminary data.</text>
</comment>